<name>A0AAN6TDL0_9PEZI</name>
<feature type="region of interest" description="Disordered" evidence="1">
    <location>
        <begin position="286"/>
        <end position="390"/>
    </location>
</feature>
<feature type="compositionally biased region" description="Basic residues" evidence="1">
    <location>
        <begin position="90"/>
        <end position="116"/>
    </location>
</feature>
<proteinExistence type="predicted"/>
<evidence type="ECO:0000256" key="1">
    <source>
        <dbReference type="SAM" id="MobiDB-lite"/>
    </source>
</evidence>
<dbReference type="GeneID" id="89937785"/>
<evidence type="ECO:0000313" key="2">
    <source>
        <dbReference type="EMBL" id="KAK4112261.1"/>
    </source>
</evidence>
<organism evidence="2 3">
    <name type="scientific">Canariomyces notabilis</name>
    <dbReference type="NCBI Taxonomy" id="2074819"/>
    <lineage>
        <taxon>Eukaryota</taxon>
        <taxon>Fungi</taxon>
        <taxon>Dikarya</taxon>
        <taxon>Ascomycota</taxon>
        <taxon>Pezizomycotina</taxon>
        <taxon>Sordariomycetes</taxon>
        <taxon>Sordariomycetidae</taxon>
        <taxon>Sordariales</taxon>
        <taxon>Chaetomiaceae</taxon>
        <taxon>Canariomyces</taxon>
    </lineage>
</organism>
<comment type="caution">
    <text evidence="2">The sequence shown here is derived from an EMBL/GenBank/DDBJ whole genome shotgun (WGS) entry which is preliminary data.</text>
</comment>
<sequence length="390" mass="44709">MPAYLCHGFRWQRRSIRVYVIVQNLDDASPEWIIPARSSQCILRSFYSLFDFLPYCIPATAGYTPSHDVDSDDGSYVYNNDYTISDSPRNRSRSRGRSRSQSRTRAHVQTHSRNQSRIKQEQPLPPLPNDPSRSATPEDDFSSQSWSAIKLLEEYDPHDLTAVSRPYAYVADYAVRIDLSCSIAEEIARYEQQQQHFLLQTQQKGEQPVFLEKLRDQLQRGEEIRWYVVINDDEVRGWPSDGSPGPVSRPAAGHQPAPPQYYYPPGRPPPSREQLEHHAQYLLQQRIFEGDDRQRQWEQKRREQRERERSVEPSWGRRPDENMECNPPVVPEKDHLPPRQGSKAVAALPLRSKMSFDAGNGRPKTAASKGAGLRRLFGRSKAVEGASPAG</sequence>
<dbReference type="AlphaFoldDB" id="A0AAN6TDL0"/>
<reference evidence="2" key="1">
    <citation type="journal article" date="2023" name="Mol. Phylogenet. Evol.">
        <title>Genome-scale phylogeny and comparative genomics of the fungal order Sordariales.</title>
        <authorList>
            <person name="Hensen N."/>
            <person name="Bonometti L."/>
            <person name="Westerberg I."/>
            <person name="Brannstrom I.O."/>
            <person name="Guillou S."/>
            <person name="Cros-Aarteil S."/>
            <person name="Calhoun S."/>
            <person name="Haridas S."/>
            <person name="Kuo A."/>
            <person name="Mondo S."/>
            <person name="Pangilinan J."/>
            <person name="Riley R."/>
            <person name="LaButti K."/>
            <person name="Andreopoulos B."/>
            <person name="Lipzen A."/>
            <person name="Chen C."/>
            <person name="Yan M."/>
            <person name="Daum C."/>
            <person name="Ng V."/>
            <person name="Clum A."/>
            <person name="Steindorff A."/>
            <person name="Ohm R.A."/>
            <person name="Martin F."/>
            <person name="Silar P."/>
            <person name="Natvig D.O."/>
            <person name="Lalanne C."/>
            <person name="Gautier V."/>
            <person name="Ament-Velasquez S.L."/>
            <person name="Kruys A."/>
            <person name="Hutchinson M.I."/>
            <person name="Powell A.J."/>
            <person name="Barry K."/>
            <person name="Miller A.N."/>
            <person name="Grigoriev I.V."/>
            <person name="Debuchy R."/>
            <person name="Gladieux P."/>
            <person name="Hiltunen Thoren M."/>
            <person name="Johannesson H."/>
        </authorList>
    </citation>
    <scope>NUCLEOTIDE SEQUENCE</scope>
    <source>
        <strain evidence="2">CBS 508.74</strain>
    </source>
</reference>
<reference evidence="2" key="2">
    <citation type="submission" date="2023-05" db="EMBL/GenBank/DDBJ databases">
        <authorList>
            <consortium name="Lawrence Berkeley National Laboratory"/>
            <person name="Steindorff A."/>
            <person name="Hensen N."/>
            <person name="Bonometti L."/>
            <person name="Westerberg I."/>
            <person name="Brannstrom I.O."/>
            <person name="Guillou S."/>
            <person name="Cros-Aarteil S."/>
            <person name="Calhoun S."/>
            <person name="Haridas S."/>
            <person name="Kuo A."/>
            <person name="Mondo S."/>
            <person name="Pangilinan J."/>
            <person name="Riley R."/>
            <person name="Labutti K."/>
            <person name="Andreopoulos B."/>
            <person name="Lipzen A."/>
            <person name="Chen C."/>
            <person name="Yanf M."/>
            <person name="Daum C."/>
            <person name="Ng V."/>
            <person name="Clum A."/>
            <person name="Ohm R."/>
            <person name="Martin F."/>
            <person name="Silar P."/>
            <person name="Natvig D."/>
            <person name="Lalanne C."/>
            <person name="Gautier V."/>
            <person name="Ament-Velasquez S.L."/>
            <person name="Kruys A."/>
            <person name="Hutchinson M.I."/>
            <person name="Powell A.J."/>
            <person name="Barry K."/>
            <person name="Miller A.N."/>
            <person name="Grigoriev I.V."/>
            <person name="Debuchy R."/>
            <person name="Gladieux P."/>
            <person name="Thoren M.H."/>
            <person name="Johannesson H."/>
        </authorList>
    </citation>
    <scope>NUCLEOTIDE SEQUENCE</scope>
    <source>
        <strain evidence="2">CBS 508.74</strain>
    </source>
</reference>
<dbReference type="EMBL" id="MU853343">
    <property type="protein sequence ID" value="KAK4112261.1"/>
    <property type="molecule type" value="Genomic_DNA"/>
</dbReference>
<accession>A0AAN6TDL0</accession>
<feature type="compositionally biased region" description="Basic and acidic residues" evidence="1">
    <location>
        <begin position="288"/>
        <end position="321"/>
    </location>
</feature>
<keyword evidence="3" id="KW-1185">Reference proteome</keyword>
<evidence type="ECO:0000313" key="3">
    <source>
        <dbReference type="Proteomes" id="UP001302812"/>
    </source>
</evidence>
<feature type="region of interest" description="Disordered" evidence="1">
    <location>
        <begin position="235"/>
        <end position="274"/>
    </location>
</feature>
<feature type="region of interest" description="Disordered" evidence="1">
    <location>
        <begin position="80"/>
        <end position="141"/>
    </location>
</feature>
<dbReference type="Proteomes" id="UP001302812">
    <property type="component" value="Unassembled WGS sequence"/>
</dbReference>
<protein>
    <submittedName>
        <fullName evidence="2">Uncharacterized protein</fullName>
    </submittedName>
</protein>
<gene>
    <name evidence="2" type="ORF">N656DRAFT_768895</name>
</gene>
<dbReference type="RefSeq" id="XP_064669831.1">
    <property type="nucleotide sequence ID" value="XM_064813660.1"/>
</dbReference>
<feature type="compositionally biased region" description="Pro residues" evidence="1">
    <location>
        <begin position="256"/>
        <end position="271"/>
    </location>
</feature>